<proteinExistence type="predicted"/>
<dbReference type="Proteomes" id="UP001055811">
    <property type="component" value="Linkage Group LG06"/>
</dbReference>
<evidence type="ECO:0000313" key="2">
    <source>
        <dbReference type="Proteomes" id="UP001055811"/>
    </source>
</evidence>
<accession>A0ACB9BPS0</accession>
<name>A0ACB9BPS0_CICIN</name>
<sequence length="88" mass="9775">MAEKNPPPPLCLVAEKKNNGVLPWDGSDEQPRGDLLRSPELEGSRREPFVPEAKRSPDLEVGVGHVDLPAERYSSPVLVPLRIRSRLL</sequence>
<keyword evidence="2" id="KW-1185">Reference proteome</keyword>
<reference evidence="1 2" key="2">
    <citation type="journal article" date="2022" name="Mol. Ecol. Resour.">
        <title>The genomes of chicory, endive, great burdock and yacon provide insights into Asteraceae paleo-polyploidization history and plant inulin production.</title>
        <authorList>
            <person name="Fan W."/>
            <person name="Wang S."/>
            <person name="Wang H."/>
            <person name="Wang A."/>
            <person name="Jiang F."/>
            <person name="Liu H."/>
            <person name="Zhao H."/>
            <person name="Xu D."/>
            <person name="Zhang Y."/>
        </authorList>
    </citation>
    <scope>NUCLEOTIDE SEQUENCE [LARGE SCALE GENOMIC DNA]</scope>
    <source>
        <strain evidence="2">cv. Punajuju</strain>
        <tissue evidence="1">Leaves</tissue>
    </source>
</reference>
<dbReference type="EMBL" id="CM042014">
    <property type="protein sequence ID" value="KAI3723974.1"/>
    <property type="molecule type" value="Genomic_DNA"/>
</dbReference>
<comment type="caution">
    <text evidence="1">The sequence shown here is derived from an EMBL/GenBank/DDBJ whole genome shotgun (WGS) entry which is preliminary data.</text>
</comment>
<gene>
    <name evidence="1" type="ORF">L2E82_35738</name>
</gene>
<reference evidence="2" key="1">
    <citation type="journal article" date="2022" name="Mol. Ecol. Resour.">
        <title>The genomes of chicory, endive, great burdock and yacon provide insights into Asteraceae palaeo-polyploidization history and plant inulin production.</title>
        <authorList>
            <person name="Fan W."/>
            <person name="Wang S."/>
            <person name="Wang H."/>
            <person name="Wang A."/>
            <person name="Jiang F."/>
            <person name="Liu H."/>
            <person name="Zhao H."/>
            <person name="Xu D."/>
            <person name="Zhang Y."/>
        </authorList>
    </citation>
    <scope>NUCLEOTIDE SEQUENCE [LARGE SCALE GENOMIC DNA]</scope>
    <source>
        <strain evidence="2">cv. Punajuju</strain>
    </source>
</reference>
<evidence type="ECO:0000313" key="1">
    <source>
        <dbReference type="EMBL" id="KAI3723974.1"/>
    </source>
</evidence>
<protein>
    <submittedName>
        <fullName evidence="1">Uncharacterized protein</fullName>
    </submittedName>
</protein>
<organism evidence="1 2">
    <name type="scientific">Cichorium intybus</name>
    <name type="common">Chicory</name>
    <dbReference type="NCBI Taxonomy" id="13427"/>
    <lineage>
        <taxon>Eukaryota</taxon>
        <taxon>Viridiplantae</taxon>
        <taxon>Streptophyta</taxon>
        <taxon>Embryophyta</taxon>
        <taxon>Tracheophyta</taxon>
        <taxon>Spermatophyta</taxon>
        <taxon>Magnoliopsida</taxon>
        <taxon>eudicotyledons</taxon>
        <taxon>Gunneridae</taxon>
        <taxon>Pentapetalae</taxon>
        <taxon>asterids</taxon>
        <taxon>campanulids</taxon>
        <taxon>Asterales</taxon>
        <taxon>Asteraceae</taxon>
        <taxon>Cichorioideae</taxon>
        <taxon>Cichorieae</taxon>
        <taxon>Cichoriinae</taxon>
        <taxon>Cichorium</taxon>
    </lineage>
</organism>